<evidence type="ECO:0000313" key="1">
    <source>
        <dbReference type="EMBL" id="RCK77887.1"/>
    </source>
</evidence>
<accession>A0A367ZJ61</accession>
<dbReference type="EMBL" id="QOQW01000031">
    <property type="protein sequence ID" value="RCK77887.1"/>
    <property type="molecule type" value="Genomic_DNA"/>
</dbReference>
<proteinExistence type="predicted"/>
<comment type="caution">
    <text evidence="1">The sequence shown here is derived from an EMBL/GenBank/DDBJ whole genome shotgun (WGS) entry which is preliminary data.</text>
</comment>
<dbReference type="AlphaFoldDB" id="A0A367ZJ61"/>
<evidence type="ECO:0000313" key="2">
    <source>
        <dbReference type="Proteomes" id="UP000252355"/>
    </source>
</evidence>
<name>A0A367ZJ61_9BACT</name>
<reference evidence="1 2" key="1">
    <citation type="submission" date="2018-05" db="EMBL/GenBank/DDBJ databases">
        <title>A metagenomic window into the 2 km-deep terrestrial subsurface aquifer revealed taxonomically and functionally diverse microbial community comprising novel uncultured bacterial lineages.</title>
        <authorList>
            <person name="Kadnikov V.V."/>
            <person name="Mardanov A.V."/>
            <person name="Beletsky A.V."/>
            <person name="Banks D."/>
            <person name="Pimenov N.V."/>
            <person name="Frank Y.A."/>
            <person name="Karnachuk O.V."/>
            <person name="Ravin N.V."/>
        </authorList>
    </citation>
    <scope>NUCLEOTIDE SEQUENCE [LARGE SCALE GENOMIC DNA]</scope>
    <source>
        <strain evidence="1">BY5</strain>
    </source>
</reference>
<sequence length="252" mass="28320">MKKLVGFLLVAVICFGIAVVGGLWIGHSSGASSQQEFFQAVGTNDPDKVLALMHPDLRKVIDPPILRAWQKVFNAHLGAYQGLKVDGFSTSTRQEGPIKRYETKGEAEFEKGTARAELAYVDGKIVQFSVTSPQMPAAWFTGPDGTEFYQVRGKLFLERLLRQETDLAWEMMHEELQNQVTQAEFNRQAAALAEALGAPKTVTFESERFEEPEGEQNLRLFYKIEAEKGTARGMVKYQFLGFRAHMFGYQID</sequence>
<gene>
    <name evidence="1" type="ORF">OZSIB_2046</name>
</gene>
<protein>
    <submittedName>
        <fullName evidence="1">Uncharacterized protein</fullName>
    </submittedName>
</protein>
<organism evidence="1 2">
    <name type="scientific">Candidatus Ozemobacter sibiricus</name>
    <dbReference type="NCBI Taxonomy" id="2268124"/>
    <lineage>
        <taxon>Bacteria</taxon>
        <taxon>Candidatus Ozemobacteria</taxon>
        <taxon>Candidatus Ozemobacterales</taxon>
        <taxon>Candidatus Ozemobacteraceae</taxon>
        <taxon>Candidatus Ozemobacter</taxon>
    </lineage>
</organism>
<dbReference type="Proteomes" id="UP000252355">
    <property type="component" value="Unassembled WGS sequence"/>
</dbReference>